<organism evidence="1 2">
    <name type="scientific">Ooceraea biroi</name>
    <name type="common">Clonal raider ant</name>
    <name type="synonym">Cerapachys biroi</name>
    <dbReference type="NCBI Taxonomy" id="2015173"/>
    <lineage>
        <taxon>Eukaryota</taxon>
        <taxon>Metazoa</taxon>
        <taxon>Ecdysozoa</taxon>
        <taxon>Arthropoda</taxon>
        <taxon>Hexapoda</taxon>
        <taxon>Insecta</taxon>
        <taxon>Pterygota</taxon>
        <taxon>Neoptera</taxon>
        <taxon>Endopterygota</taxon>
        <taxon>Hymenoptera</taxon>
        <taxon>Apocrita</taxon>
        <taxon>Aculeata</taxon>
        <taxon>Formicoidea</taxon>
        <taxon>Formicidae</taxon>
        <taxon>Dorylinae</taxon>
        <taxon>Ooceraea</taxon>
    </lineage>
</organism>
<gene>
    <name evidence="1" type="ORF">X777_02690</name>
</gene>
<accession>A0A026WP07</accession>
<dbReference type="Proteomes" id="UP000053097">
    <property type="component" value="Unassembled WGS sequence"/>
</dbReference>
<keyword evidence="2" id="KW-1185">Reference proteome</keyword>
<name>A0A026WP07_OOCBI</name>
<evidence type="ECO:0000313" key="2">
    <source>
        <dbReference type="Proteomes" id="UP000053097"/>
    </source>
</evidence>
<sequence length="79" mass="8634">MIREILSSLFYKAPSIATSVLTSTKYGPSLTNCLNFCMVSASNTSRSACDKHFTTSYFASLHSLNDSIFLSNRNSTKPG</sequence>
<dbReference type="AlphaFoldDB" id="A0A026WP07"/>
<evidence type="ECO:0000313" key="1">
    <source>
        <dbReference type="EMBL" id="EZA56839.1"/>
    </source>
</evidence>
<reference evidence="1 2" key="1">
    <citation type="journal article" date="2014" name="Curr. Biol.">
        <title>The genome of the clonal raider ant Cerapachys biroi.</title>
        <authorList>
            <person name="Oxley P.R."/>
            <person name="Ji L."/>
            <person name="Fetter-Pruneda I."/>
            <person name="McKenzie S.K."/>
            <person name="Li C."/>
            <person name="Hu H."/>
            <person name="Zhang G."/>
            <person name="Kronauer D.J."/>
        </authorList>
    </citation>
    <scope>NUCLEOTIDE SEQUENCE [LARGE SCALE GENOMIC DNA]</scope>
</reference>
<proteinExistence type="predicted"/>
<protein>
    <submittedName>
        <fullName evidence="1">Uncharacterized protein</fullName>
    </submittedName>
</protein>
<dbReference type="EMBL" id="KK107154">
    <property type="protein sequence ID" value="EZA56839.1"/>
    <property type="molecule type" value="Genomic_DNA"/>
</dbReference>